<dbReference type="InterPro" id="IPR000600">
    <property type="entry name" value="ROK"/>
</dbReference>
<comment type="function">
    <text evidence="1">Transcriptional repressor of xylose-utilizing enzymes.</text>
</comment>
<dbReference type="AlphaFoldDB" id="A0A853KDD1"/>
<dbReference type="SUPFAM" id="SSF53067">
    <property type="entry name" value="Actin-like ATPase domain"/>
    <property type="match status" value="1"/>
</dbReference>
<evidence type="ECO:0008006" key="6">
    <source>
        <dbReference type="Google" id="ProtNLM"/>
    </source>
</evidence>
<dbReference type="Gene3D" id="3.30.420.40">
    <property type="match status" value="2"/>
</dbReference>
<evidence type="ECO:0000256" key="2">
    <source>
        <dbReference type="ARBA" id="ARBA00006479"/>
    </source>
</evidence>
<gene>
    <name evidence="4" type="ORF">AYW79_10735</name>
</gene>
<dbReference type="Gene3D" id="1.10.10.10">
    <property type="entry name" value="Winged helix-like DNA-binding domain superfamily/Winged helix DNA-binding domain"/>
    <property type="match status" value="1"/>
</dbReference>
<accession>A0A853KDD1</accession>
<dbReference type="GO" id="GO:0042732">
    <property type="term" value="P:D-xylose metabolic process"/>
    <property type="evidence" value="ECO:0007669"/>
    <property type="project" value="UniProtKB-KW"/>
</dbReference>
<proteinExistence type="inferred from homology"/>
<dbReference type="Pfam" id="PF00480">
    <property type="entry name" value="ROK"/>
    <property type="match status" value="1"/>
</dbReference>
<dbReference type="PANTHER" id="PTHR18964">
    <property type="entry name" value="ROK (REPRESSOR, ORF, KINASE) FAMILY"/>
    <property type="match status" value="1"/>
</dbReference>
<dbReference type="EMBL" id="LSUQ01000036">
    <property type="protein sequence ID" value="OAG93410.1"/>
    <property type="molecule type" value="Genomic_DNA"/>
</dbReference>
<dbReference type="Proteomes" id="UP000077421">
    <property type="component" value="Unassembled WGS sequence"/>
</dbReference>
<name>A0A853KDD1_9BACL</name>
<dbReference type="SUPFAM" id="SSF46785">
    <property type="entry name" value="Winged helix' DNA-binding domain"/>
    <property type="match status" value="1"/>
</dbReference>
<sequence length="394" mass="42951">MNIKNAGLVGTNQRHGQEYNKSVVFEHIRLFGAISRADISEKTLLVPQTVSNLVRGLIEEGLVIELKQSNVTRKRGANPTQLIVNENAYFTIGIQVQYSRIFAALVNLGGRIIRSMECHWDLPSDLESFADEIIGMSNELVKGIEGIYSLSDLQGIGVGIPNLYGKVVSTFPVPGDSSQLLIRDYLKRRVDCEVIVGNNAHLAAVGEYWMGRGKVPSTFLYVYIGDNVGGGLIVNGEEYVGASGKSMELGHIQYMPNGLPCYCGARGCLDQYGSINALRKNLFIEDDKSLQDILSGASEHQLAVIHAGMEALAASIVSVLAVLDTSTCVIGGPHAKTLFPYLLILLKNKMREREYVVDVRCSEMDIHAGAIGAASTVFHDALWCKTSNMLKVES</sequence>
<comment type="similarity">
    <text evidence="2">Belongs to the ROK (NagC/XylR) family.</text>
</comment>
<evidence type="ECO:0000256" key="1">
    <source>
        <dbReference type="ARBA" id="ARBA00002486"/>
    </source>
</evidence>
<evidence type="ECO:0000313" key="5">
    <source>
        <dbReference type="Proteomes" id="UP000077421"/>
    </source>
</evidence>
<dbReference type="InterPro" id="IPR043129">
    <property type="entry name" value="ATPase_NBD"/>
</dbReference>
<organism evidence="4 5">
    <name type="scientific">Ferroacidibacillus organovorans</name>
    <dbReference type="NCBI Taxonomy" id="1765683"/>
    <lineage>
        <taxon>Bacteria</taxon>
        <taxon>Bacillati</taxon>
        <taxon>Bacillota</taxon>
        <taxon>Bacilli</taxon>
        <taxon>Bacillales</taxon>
        <taxon>Alicyclobacillaceae</taxon>
        <taxon>Ferroacidibacillus</taxon>
    </lineage>
</organism>
<dbReference type="InterPro" id="IPR036390">
    <property type="entry name" value="WH_DNA-bd_sf"/>
</dbReference>
<dbReference type="RefSeq" id="WP_067565500.1">
    <property type="nucleotide sequence ID" value="NZ_LSUQ01000036.1"/>
</dbReference>
<dbReference type="PANTHER" id="PTHR18964:SF149">
    <property type="entry name" value="BIFUNCTIONAL UDP-N-ACETYLGLUCOSAMINE 2-EPIMERASE_N-ACETYLMANNOSAMINE KINASE"/>
    <property type="match status" value="1"/>
</dbReference>
<evidence type="ECO:0000313" key="4">
    <source>
        <dbReference type="EMBL" id="OAG93410.1"/>
    </source>
</evidence>
<reference evidence="4 5" key="1">
    <citation type="submission" date="2016-02" db="EMBL/GenBank/DDBJ databases">
        <title>Draft genome sequence of Acidibacillus ferrooxidans SLC66.</title>
        <authorList>
            <person name="Oliveira G."/>
            <person name="Nancucheo I."/>
            <person name="Dall'Agnol H."/>
            <person name="Johnson B."/>
            <person name="Oliveira R."/>
            <person name="Nunes G.L."/>
            <person name="Tzotzos G."/>
            <person name="Orellana S.C."/>
            <person name="Salim A.C."/>
            <person name="Araujo F.M."/>
        </authorList>
    </citation>
    <scope>NUCLEOTIDE SEQUENCE [LARGE SCALE GENOMIC DNA]</scope>
    <source>
        <strain evidence="4 5">SLC66</strain>
    </source>
</reference>
<evidence type="ECO:0000256" key="3">
    <source>
        <dbReference type="ARBA" id="ARBA00022629"/>
    </source>
</evidence>
<keyword evidence="3" id="KW-0119">Carbohydrate metabolism</keyword>
<comment type="caution">
    <text evidence="4">The sequence shown here is derived from an EMBL/GenBank/DDBJ whole genome shotgun (WGS) entry which is preliminary data.</text>
</comment>
<keyword evidence="3" id="KW-0859">Xylose metabolism</keyword>
<dbReference type="InterPro" id="IPR036388">
    <property type="entry name" value="WH-like_DNA-bd_sf"/>
</dbReference>
<protein>
    <recommendedName>
        <fullName evidence="6">Sugar kinase</fullName>
    </recommendedName>
</protein>